<dbReference type="EMBL" id="RWJN01000196">
    <property type="protein sequence ID" value="TCD65149.1"/>
    <property type="molecule type" value="Genomic_DNA"/>
</dbReference>
<accession>A0A4R0RJI0</accession>
<feature type="chain" id="PRO_5020871695" evidence="2">
    <location>
        <begin position="21"/>
        <end position="197"/>
    </location>
</feature>
<organism evidence="3 4">
    <name type="scientific">Steccherinum ochraceum</name>
    <dbReference type="NCBI Taxonomy" id="92696"/>
    <lineage>
        <taxon>Eukaryota</taxon>
        <taxon>Fungi</taxon>
        <taxon>Dikarya</taxon>
        <taxon>Basidiomycota</taxon>
        <taxon>Agaricomycotina</taxon>
        <taxon>Agaricomycetes</taxon>
        <taxon>Polyporales</taxon>
        <taxon>Steccherinaceae</taxon>
        <taxon>Steccherinum</taxon>
    </lineage>
</organism>
<evidence type="ECO:0000256" key="2">
    <source>
        <dbReference type="SAM" id="SignalP"/>
    </source>
</evidence>
<sequence>MRFPAVFAALVALAATAALAAPVRVSVSSVHARADFVGSSLAHRNDIETLNELEKRAGGKAKAKVSGPAQSGDLDEQAAAKKAARKEQLAEASRTYRKKNQAKNADVQRNYRKKNPQKIAGLQKDWRTNNREAYDKSQRTWRGKPENKEKKLEAQRRRRGGGARWPKDDAKPSAPDAAPAPSSVPPPPPPPPAPAPS</sequence>
<evidence type="ECO:0000313" key="3">
    <source>
        <dbReference type="EMBL" id="TCD65149.1"/>
    </source>
</evidence>
<proteinExistence type="predicted"/>
<feature type="compositionally biased region" description="Basic and acidic residues" evidence="1">
    <location>
        <begin position="124"/>
        <end position="155"/>
    </location>
</feature>
<feature type="compositionally biased region" description="Pro residues" evidence="1">
    <location>
        <begin position="182"/>
        <end position="197"/>
    </location>
</feature>
<feature type="signal peptide" evidence="2">
    <location>
        <begin position="1"/>
        <end position="20"/>
    </location>
</feature>
<evidence type="ECO:0000313" key="4">
    <source>
        <dbReference type="Proteomes" id="UP000292702"/>
    </source>
</evidence>
<feature type="compositionally biased region" description="Low complexity" evidence="1">
    <location>
        <begin position="172"/>
        <end position="181"/>
    </location>
</feature>
<comment type="caution">
    <text evidence="3">The sequence shown here is derived from an EMBL/GenBank/DDBJ whole genome shotgun (WGS) entry which is preliminary data.</text>
</comment>
<keyword evidence="2" id="KW-0732">Signal</keyword>
<name>A0A4R0RJI0_9APHY</name>
<keyword evidence="4" id="KW-1185">Reference proteome</keyword>
<feature type="region of interest" description="Disordered" evidence="1">
    <location>
        <begin position="56"/>
        <end position="197"/>
    </location>
</feature>
<reference evidence="3 4" key="1">
    <citation type="submission" date="2018-11" db="EMBL/GenBank/DDBJ databases">
        <title>Genome assembly of Steccherinum ochraceum LE-BIN_3174, the white-rot fungus of the Steccherinaceae family (The Residual Polyporoid clade, Polyporales, Basidiomycota).</title>
        <authorList>
            <person name="Fedorova T.V."/>
            <person name="Glazunova O.A."/>
            <person name="Landesman E.O."/>
            <person name="Moiseenko K.V."/>
            <person name="Psurtseva N.V."/>
            <person name="Savinova O.S."/>
            <person name="Shakhova N.V."/>
            <person name="Tyazhelova T.V."/>
            <person name="Vasina D.V."/>
        </authorList>
    </citation>
    <scope>NUCLEOTIDE SEQUENCE [LARGE SCALE GENOMIC DNA]</scope>
    <source>
        <strain evidence="3 4">LE-BIN_3174</strain>
    </source>
</reference>
<dbReference type="Proteomes" id="UP000292702">
    <property type="component" value="Unassembled WGS sequence"/>
</dbReference>
<evidence type="ECO:0000256" key="1">
    <source>
        <dbReference type="SAM" id="MobiDB-lite"/>
    </source>
</evidence>
<protein>
    <submittedName>
        <fullName evidence="3">Uncharacterized protein</fullName>
    </submittedName>
</protein>
<gene>
    <name evidence="3" type="ORF">EIP91_003042</name>
</gene>
<dbReference type="AlphaFoldDB" id="A0A4R0RJI0"/>